<evidence type="ECO:0000256" key="2">
    <source>
        <dbReference type="ARBA" id="ARBA00022692"/>
    </source>
</evidence>
<dbReference type="Pfam" id="PF07690">
    <property type="entry name" value="MFS_1"/>
    <property type="match status" value="1"/>
</dbReference>
<dbReference type="Proteomes" id="UP001597368">
    <property type="component" value="Unassembled WGS sequence"/>
</dbReference>
<dbReference type="PANTHER" id="PTHR23527">
    <property type="entry name" value="BLL3282 PROTEIN"/>
    <property type="match status" value="1"/>
</dbReference>
<dbReference type="PROSITE" id="PS50850">
    <property type="entry name" value="MFS"/>
    <property type="match status" value="1"/>
</dbReference>
<dbReference type="PANTHER" id="PTHR23527:SF1">
    <property type="entry name" value="BLL3282 PROTEIN"/>
    <property type="match status" value="1"/>
</dbReference>
<comment type="subcellular location">
    <subcellularLocation>
        <location evidence="1">Cell membrane</location>
        <topology evidence="1">Multi-pass membrane protein</topology>
    </subcellularLocation>
</comment>
<keyword evidence="2 5" id="KW-0812">Transmembrane</keyword>
<name>A0ABW4TGK5_9ACTN</name>
<keyword evidence="8" id="KW-1185">Reference proteome</keyword>
<feature type="transmembrane region" description="Helical" evidence="5">
    <location>
        <begin position="240"/>
        <end position="262"/>
    </location>
</feature>
<feature type="transmembrane region" description="Helical" evidence="5">
    <location>
        <begin position="208"/>
        <end position="234"/>
    </location>
</feature>
<evidence type="ECO:0000256" key="4">
    <source>
        <dbReference type="ARBA" id="ARBA00023136"/>
    </source>
</evidence>
<feature type="domain" description="Major facilitator superfamily (MFS) profile" evidence="6">
    <location>
        <begin position="1"/>
        <end position="386"/>
    </location>
</feature>
<gene>
    <name evidence="7" type="ORF">ACFSKW_53405</name>
</gene>
<feature type="transmembrane region" description="Helical" evidence="5">
    <location>
        <begin position="139"/>
        <end position="159"/>
    </location>
</feature>
<keyword evidence="3 5" id="KW-1133">Transmembrane helix</keyword>
<evidence type="ECO:0000256" key="1">
    <source>
        <dbReference type="ARBA" id="ARBA00004651"/>
    </source>
</evidence>
<dbReference type="InterPro" id="IPR052952">
    <property type="entry name" value="MFS-Transporter"/>
</dbReference>
<feature type="transmembrane region" description="Helical" evidence="5">
    <location>
        <begin position="46"/>
        <end position="67"/>
    </location>
</feature>
<evidence type="ECO:0000256" key="5">
    <source>
        <dbReference type="SAM" id="Phobius"/>
    </source>
</evidence>
<feature type="transmembrane region" description="Helical" evidence="5">
    <location>
        <begin position="364"/>
        <end position="382"/>
    </location>
</feature>
<feature type="transmembrane region" description="Helical" evidence="5">
    <location>
        <begin position="300"/>
        <end position="321"/>
    </location>
</feature>
<evidence type="ECO:0000313" key="7">
    <source>
        <dbReference type="EMBL" id="MFD1940290.1"/>
    </source>
</evidence>
<feature type="transmembrane region" description="Helical" evidence="5">
    <location>
        <begin position="274"/>
        <end position="294"/>
    </location>
</feature>
<dbReference type="EMBL" id="JBHUFV010000105">
    <property type="protein sequence ID" value="MFD1940290.1"/>
    <property type="molecule type" value="Genomic_DNA"/>
</dbReference>
<feature type="transmembrane region" description="Helical" evidence="5">
    <location>
        <begin position="100"/>
        <end position="118"/>
    </location>
</feature>
<reference evidence="8" key="1">
    <citation type="journal article" date="2019" name="Int. J. Syst. Evol. Microbiol.">
        <title>The Global Catalogue of Microorganisms (GCM) 10K type strain sequencing project: providing services to taxonomists for standard genome sequencing and annotation.</title>
        <authorList>
            <consortium name="The Broad Institute Genomics Platform"/>
            <consortium name="The Broad Institute Genome Sequencing Center for Infectious Disease"/>
            <person name="Wu L."/>
            <person name="Ma J."/>
        </authorList>
    </citation>
    <scope>NUCLEOTIDE SEQUENCE [LARGE SCALE GENOMIC DNA]</scope>
    <source>
        <strain evidence="8">ICMP 6774ER</strain>
    </source>
</reference>
<dbReference type="RefSeq" id="WP_379583349.1">
    <property type="nucleotide sequence ID" value="NZ_JBHUFV010000105.1"/>
</dbReference>
<dbReference type="InterPro" id="IPR036259">
    <property type="entry name" value="MFS_trans_sf"/>
</dbReference>
<sequence>MYGPNHRWIVLSLGVAAQASFSAMFSGLPVTGITMRADYHLSTAQLGLVLGCLGLGVAISEIAWGLLTDKYGDRRILLTGLISTGTLMALMALVPVRSMAALAACMLAAGALGGSVNGSSGRAVMTWFADGRRGFAMSVRQTAIPVGGALGVALLPWLAGAYGFALVYGVLAGFCLLTAAATWRWLPATEAGAVIRERAGSPLRRWDVWRLALATALLTVPQFAVLSFSSIFLHDVKGEGVALASLIVLIAQLGGGAARVWTGRLSDRGGDRRTWIKGIGVLIAVVMAGAAVLTHAPTPLTVAALALGGLLANAWHGLAYTEIAVMAGPGREGAALGLEGTTLFAAGFLTPVLIPVVLVATSSWTVVWALAALAPLLAVPLAPGSRRRPAVAEARA</sequence>
<dbReference type="InterPro" id="IPR020846">
    <property type="entry name" value="MFS_dom"/>
</dbReference>
<protein>
    <submittedName>
        <fullName evidence="7">MFS transporter</fullName>
    </submittedName>
</protein>
<proteinExistence type="predicted"/>
<dbReference type="InterPro" id="IPR011701">
    <property type="entry name" value="MFS"/>
</dbReference>
<organism evidence="7 8">
    <name type="scientific">Nonomuraea mangrovi</name>
    <dbReference type="NCBI Taxonomy" id="2316207"/>
    <lineage>
        <taxon>Bacteria</taxon>
        <taxon>Bacillati</taxon>
        <taxon>Actinomycetota</taxon>
        <taxon>Actinomycetes</taxon>
        <taxon>Streptosporangiales</taxon>
        <taxon>Streptosporangiaceae</taxon>
        <taxon>Nonomuraea</taxon>
    </lineage>
</organism>
<feature type="transmembrane region" description="Helical" evidence="5">
    <location>
        <begin position="76"/>
        <end position="94"/>
    </location>
</feature>
<keyword evidence="4 5" id="KW-0472">Membrane</keyword>
<comment type="caution">
    <text evidence="7">The sequence shown here is derived from an EMBL/GenBank/DDBJ whole genome shotgun (WGS) entry which is preliminary data.</text>
</comment>
<accession>A0ABW4TGK5</accession>
<dbReference type="Gene3D" id="1.20.1250.20">
    <property type="entry name" value="MFS general substrate transporter like domains"/>
    <property type="match status" value="2"/>
</dbReference>
<evidence type="ECO:0000313" key="8">
    <source>
        <dbReference type="Proteomes" id="UP001597368"/>
    </source>
</evidence>
<evidence type="ECO:0000256" key="3">
    <source>
        <dbReference type="ARBA" id="ARBA00022989"/>
    </source>
</evidence>
<dbReference type="SUPFAM" id="SSF103473">
    <property type="entry name" value="MFS general substrate transporter"/>
    <property type="match status" value="1"/>
</dbReference>
<feature type="transmembrane region" description="Helical" evidence="5">
    <location>
        <begin position="165"/>
        <end position="187"/>
    </location>
</feature>
<feature type="transmembrane region" description="Helical" evidence="5">
    <location>
        <begin position="333"/>
        <end position="358"/>
    </location>
</feature>
<evidence type="ECO:0000259" key="6">
    <source>
        <dbReference type="PROSITE" id="PS50850"/>
    </source>
</evidence>